<dbReference type="EMBL" id="JBJQND010000003">
    <property type="protein sequence ID" value="KAL3881350.1"/>
    <property type="molecule type" value="Genomic_DNA"/>
</dbReference>
<dbReference type="Proteomes" id="UP001634394">
    <property type="component" value="Unassembled WGS sequence"/>
</dbReference>
<keyword evidence="3" id="KW-1185">Reference proteome</keyword>
<dbReference type="AlphaFoldDB" id="A0ABD3X8W6"/>
<keyword evidence="1" id="KW-0472">Membrane</keyword>
<proteinExistence type="predicted"/>
<protein>
    <submittedName>
        <fullName evidence="2">Uncharacterized protein</fullName>
    </submittedName>
</protein>
<comment type="caution">
    <text evidence="2">The sequence shown here is derived from an EMBL/GenBank/DDBJ whole genome shotgun (WGS) entry which is preliminary data.</text>
</comment>
<accession>A0ABD3X8W6</accession>
<keyword evidence="1" id="KW-0812">Transmembrane</keyword>
<sequence length="260" mass="28712">MIASCARDVYEDLIGRFCRIGDSQFRKDTITRLGKLKQDSLRKRVVMRSKHTHSSDALALNMKYILEDQSENKLYSHLKLKSQIYDPHDVVFTSFLKSDLILLCKAYGIAAGNVQKSGLINQLCTVIPTLNEMPKPNFSVQNNPVVSSLKASSNEDTSSCSKSQPCTRKRTIEGKGKGKGKKKMETCDKDYTDTSVCSVCLPRVSFGSSVICVMNGLIGTMKDVLQHIAILLSALPMLTACIVFISGPKSVRPTNELPDL</sequence>
<feature type="transmembrane region" description="Helical" evidence="1">
    <location>
        <begin position="224"/>
        <end position="245"/>
    </location>
</feature>
<reference evidence="2 3" key="1">
    <citation type="submission" date="2024-11" db="EMBL/GenBank/DDBJ databases">
        <title>Chromosome-level genome assembly of the freshwater bivalve Anodonta woodiana.</title>
        <authorList>
            <person name="Chen X."/>
        </authorList>
    </citation>
    <scope>NUCLEOTIDE SEQUENCE [LARGE SCALE GENOMIC DNA]</scope>
    <source>
        <strain evidence="2">MN2024</strain>
        <tissue evidence="2">Gills</tissue>
    </source>
</reference>
<name>A0ABD3X8W6_SINWO</name>
<evidence type="ECO:0000256" key="1">
    <source>
        <dbReference type="SAM" id="Phobius"/>
    </source>
</evidence>
<evidence type="ECO:0000313" key="3">
    <source>
        <dbReference type="Proteomes" id="UP001634394"/>
    </source>
</evidence>
<evidence type="ECO:0000313" key="2">
    <source>
        <dbReference type="EMBL" id="KAL3881350.1"/>
    </source>
</evidence>
<organism evidence="2 3">
    <name type="scientific">Sinanodonta woodiana</name>
    <name type="common">Chinese pond mussel</name>
    <name type="synonym">Anodonta woodiana</name>
    <dbReference type="NCBI Taxonomy" id="1069815"/>
    <lineage>
        <taxon>Eukaryota</taxon>
        <taxon>Metazoa</taxon>
        <taxon>Spiralia</taxon>
        <taxon>Lophotrochozoa</taxon>
        <taxon>Mollusca</taxon>
        <taxon>Bivalvia</taxon>
        <taxon>Autobranchia</taxon>
        <taxon>Heteroconchia</taxon>
        <taxon>Palaeoheterodonta</taxon>
        <taxon>Unionida</taxon>
        <taxon>Unionoidea</taxon>
        <taxon>Unionidae</taxon>
        <taxon>Unioninae</taxon>
        <taxon>Sinanodonta</taxon>
    </lineage>
</organism>
<gene>
    <name evidence="2" type="ORF">ACJMK2_027800</name>
</gene>
<keyword evidence="1" id="KW-1133">Transmembrane helix</keyword>